<accession>A0A2G9ZL17</accession>
<evidence type="ECO:0000313" key="7">
    <source>
        <dbReference type="EMBL" id="PIP33842.1"/>
    </source>
</evidence>
<dbReference type="InterPro" id="IPR028090">
    <property type="entry name" value="JAB_dom_prok"/>
</dbReference>
<dbReference type="GO" id="GO:0046872">
    <property type="term" value="F:metal ion binding"/>
    <property type="evidence" value="ECO:0007669"/>
    <property type="project" value="UniProtKB-KW"/>
</dbReference>
<protein>
    <recommendedName>
        <fullName evidence="6">JAB domain-containing protein</fullName>
    </recommendedName>
</protein>
<sequence length="263" mass="29338">VISVDSVAGLATLRQEINLTAQKLPLDLIRKVTAWFKVVYQKYQSEAVGYLYYQAAMGEGQFVPPTQTATGASAKYEEAPRLEGWQVVGTIHSHGSMSAFHSGVDDRDEEFFDGVHVTIGRVDSVPEYSCSIVVQGKREIVDPSVLVDGMAPAEEIPSTWLATVKEQAPRGLELLFQVKADKLYAAYYEGKLSESRYKTDLRQLELEEAAERKAKAERKALAENHVPFLNKGGMRDVDEVYPRSFPLENRDWGKKKKGVHSGK</sequence>
<reference evidence="7 8" key="1">
    <citation type="submission" date="2017-09" db="EMBL/GenBank/DDBJ databases">
        <title>Depth-based differentiation of microbial function through sediment-hosted aquifers and enrichment of novel symbionts in the deep terrestrial subsurface.</title>
        <authorList>
            <person name="Probst A.J."/>
            <person name="Ladd B."/>
            <person name="Jarett J.K."/>
            <person name="Geller-Mcgrath D.E."/>
            <person name="Sieber C.M."/>
            <person name="Emerson J.B."/>
            <person name="Anantharaman K."/>
            <person name="Thomas B.C."/>
            <person name="Malmstrom R."/>
            <person name="Stieglmeier M."/>
            <person name="Klingl A."/>
            <person name="Woyke T."/>
            <person name="Ryan C.M."/>
            <person name="Banfield J.F."/>
        </authorList>
    </citation>
    <scope>NUCLEOTIDE SEQUENCE [LARGE SCALE GENOMIC DNA]</scope>
    <source>
        <strain evidence="7">CG23_combo_of_CG06-09_8_20_14_all_49_15</strain>
    </source>
</reference>
<dbReference type="Pfam" id="PF14464">
    <property type="entry name" value="Prok-JAB"/>
    <property type="match status" value="1"/>
</dbReference>
<evidence type="ECO:0000256" key="2">
    <source>
        <dbReference type="ARBA" id="ARBA00022723"/>
    </source>
</evidence>
<dbReference type="Gene3D" id="3.40.140.10">
    <property type="entry name" value="Cytidine Deaminase, domain 2"/>
    <property type="match status" value="1"/>
</dbReference>
<dbReference type="EMBL" id="PCSD01000046">
    <property type="protein sequence ID" value="PIP33842.1"/>
    <property type="molecule type" value="Genomic_DNA"/>
</dbReference>
<evidence type="ECO:0000256" key="3">
    <source>
        <dbReference type="ARBA" id="ARBA00022801"/>
    </source>
</evidence>
<name>A0A2G9ZL17_9BACT</name>
<evidence type="ECO:0000256" key="1">
    <source>
        <dbReference type="ARBA" id="ARBA00022670"/>
    </source>
</evidence>
<evidence type="ECO:0000256" key="5">
    <source>
        <dbReference type="ARBA" id="ARBA00023049"/>
    </source>
</evidence>
<keyword evidence="3" id="KW-0378">Hydrolase</keyword>
<comment type="caution">
    <text evidence="7">The sequence shown here is derived from an EMBL/GenBank/DDBJ whole genome shotgun (WGS) entry which is preliminary data.</text>
</comment>
<keyword evidence="5" id="KW-0482">Metalloprotease</keyword>
<keyword evidence="1" id="KW-0645">Protease</keyword>
<dbReference type="AlphaFoldDB" id="A0A2G9ZL17"/>
<dbReference type="Proteomes" id="UP000230729">
    <property type="component" value="Unassembled WGS sequence"/>
</dbReference>
<organism evidence="7 8">
    <name type="scientific">Candidatus Falkowbacteria bacterium CG23_combo_of_CG06-09_8_20_14_all_49_15</name>
    <dbReference type="NCBI Taxonomy" id="1974572"/>
    <lineage>
        <taxon>Bacteria</taxon>
        <taxon>Candidatus Falkowiibacteriota</taxon>
    </lineage>
</organism>
<dbReference type="GO" id="GO:0006508">
    <property type="term" value="P:proteolysis"/>
    <property type="evidence" value="ECO:0007669"/>
    <property type="project" value="UniProtKB-KW"/>
</dbReference>
<gene>
    <name evidence="7" type="ORF">COX22_02210</name>
</gene>
<dbReference type="SUPFAM" id="SSF102712">
    <property type="entry name" value="JAB1/MPN domain"/>
    <property type="match status" value="1"/>
</dbReference>
<dbReference type="GO" id="GO:0008237">
    <property type="term" value="F:metallopeptidase activity"/>
    <property type="evidence" value="ECO:0007669"/>
    <property type="project" value="UniProtKB-KW"/>
</dbReference>
<feature type="domain" description="JAB" evidence="6">
    <location>
        <begin position="43"/>
        <end position="122"/>
    </location>
</feature>
<evidence type="ECO:0000256" key="4">
    <source>
        <dbReference type="ARBA" id="ARBA00022833"/>
    </source>
</evidence>
<evidence type="ECO:0000313" key="8">
    <source>
        <dbReference type="Proteomes" id="UP000230729"/>
    </source>
</evidence>
<keyword evidence="4" id="KW-0862">Zinc</keyword>
<keyword evidence="2" id="KW-0479">Metal-binding</keyword>
<evidence type="ECO:0000259" key="6">
    <source>
        <dbReference type="Pfam" id="PF14464"/>
    </source>
</evidence>
<proteinExistence type="predicted"/>
<feature type="non-terminal residue" evidence="7">
    <location>
        <position position="1"/>
    </location>
</feature>